<name>A0A7Y6NQJ5_9BURK</name>
<dbReference type="PANTHER" id="PTHR30069">
    <property type="entry name" value="TONB-DEPENDENT OUTER MEMBRANE RECEPTOR"/>
    <property type="match status" value="1"/>
</dbReference>
<evidence type="ECO:0000256" key="6">
    <source>
        <dbReference type="ARBA" id="ARBA00022729"/>
    </source>
</evidence>
<evidence type="ECO:0000256" key="3">
    <source>
        <dbReference type="ARBA" id="ARBA00022448"/>
    </source>
</evidence>
<dbReference type="CDD" id="cd01347">
    <property type="entry name" value="ligand_gated_channel"/>
    <property type="match status" value="1"/>
</dbReference>
<keyword evidence="11 12" id="KW-0998">Cell outer membrane</keyword>
<dbReference type="Pfam" id="PF07715">
    <property type="entry name" value="Plug"/>
    <property type="match status" value="1"/>
</dbReference>
<proteinExistence type="inferred from homology"/>
<evidence type="ECO:0000256" key="8">
    <source>
        <dbReference type="ARBA" id="ARBA00023077"/>
    </source>
</evidence>
<accession>A0A7Y6NQJ5</accession>
<dbReference type="AlphaFoldDB" id="A0A7Y6NQJ5"/>
<feature type="domain" description="TonB-dependent receptor-like beta-barrel" evidence="16">
    <location>
        <begin position="217"/>
        <end position="588"/>
    </location>
</feature>
<keyword evidence="8 13" id="KW-0798">TonB box</keyword>
<reference evidence="18 19" key="1">
    <citation type="submission" date="2020-06" db="EMBL/GenBank/DDBJ databases">
        <title>Schlegella sp. ID0723 isolated from air conditioner.</title>
        <authorList>
            <person name="Kim D.Y."/>
            <person name="Kim D.-U."/>
        </authorList>
    </citation>
    <scope>NUCLEOTIDE SEQUENCE [LARGE SCALE GENOMIC DNA]</scope>
    <source>
        <strain evidence="18 19">ID0723</strain>
    </source>
</reference>
<evidence type="ECO:0000256" key="2">
    <source>
        <dbReference type="ARBA" id="ARBA00009810"/>
    </source>
</evidence>
<feature type="signal peptide" evidence="15">
    <location>
        <begin position="1"/>
        <end position="27"/>
    </location>
</feature>
<evidence type="ECO:0000256" key="15">
    <source>
        <dbReference type="SAM" id="SignalP"/>
    </source>
</evidence>
<keyword evidence="4 12" id="KW-1134">Transmembrane beta strand</keyword>
<protein>
    <submittedName>
        <fullName evidence="18">TonB-dependent receptor</fullName>
    </submittedName>
</protein>
<evidence type="ECO:0000256" key="1">
    <source>
        <dbReference type="ARBA" id="ARBA00004571"/>
    </source>
</evidence>
<dbReference type="Gene3D" id="2.170.130.10">
    <property type="entry name" value="TonB-dependent receptor, plug domain"/>
    <property type="match status" value="1"/>
</dbReference>
<dbReference type="GO" id="GO:0006811">
    <property type="term" value="P:monoatomic ion transport"/>
    <property type="evidence" value="ECO:0007669"/>
    <property type="project" value="UniProtKB-KW"/>
</dbReference>
<feature type="domain" description="TonB-dependent receptor plug" evidence="17">
    <location>
        <begin position="51"/>
        <end position="155"/>
    </location>
</feature>
<evidence type="ECO:0000256" key="7">
    <source>
        <dbReference type="ARBA" id="ARBA00023065"/>
    </source>
</evidence>
<comment type="caution">
    <text evidence="18">The sequence shown here is derived from an EMBL/GenBank/DDBJ whole genome shotgun (WGS) entry which is preliminary data.</text>
</comment>
<evidence type="ECO:0000256" key="12">
    <source>
        <dbReference type="PROSITE-ProRule" id="PRU01360"/>
    </source>
</evidence>
<dbReference type="InterPro" id="IPR039426">
    <property type="entry name" value="TonB-dep_rcpt-like"/>
</dbReference>
<dbReference type="Pfam" id="PF00593">
    <property type="entry name" value="TonB_dep_Rec_b-barrel"/>
    <property type="match status" value="1"/>
</dbReference>
<keyword evidence="10 18" id="KW-0675">Receptor</keyword>
<evidence type="ECO:0000313" key="18">
    <source>
        <dbReference type="EMBL" id="NUZ07387.1"/>
    </source>
</evidence>
<evidence type="ECO:0000313" key="19">
    <source>
        <dbReference type="Proteomes" id="UP000529637"/>
    </source>
</evidence>
<keyword evidence="7" id="KW-0406">Ion transport</keyword>
<sequence>MTSLSSGHALRAVAACATLALSPIAMAQSAPPAALQKVVITASRTPQPLSTVLADLTVIDRDEIARAGVTGVADLLARQPGVEFARNGGPGTSTSVFIRGSETRHTAVYIDGVRVDSQSTGGAVWEQIPLDQIDRIEILRGPAAAIYGSDAVAGVVQLFTKRGQGPARPTASLTVGSYHTAQGQVGVSGSDDALNYSLSAAHGRSDGFDAKKPGASGHNPDKDGWERSSVQGRVGYQINADHRVDASLLASNLKSGYDGSATTDDENRHTLRSGNLAWQGRWNADATTRLQVGQTKSTYETQPSFYRTETTLSDYTLLHEQKVGTNVLTGTLERREDKLFNPATAFGAAFGGKRHQDAIGLGWRGDFGGHGLQAHVRRDNVSEFGGKSTGSLAWGWKFLPDWRVSAAAATSFRVPTLFQRFSEYGVPSLVPESGRNVELGLRWAAAGGEASVTAWRNKVSNLIVFGAPGPCVNSFGCYENVGRAELQGVTLAGRTTLAGVTLRGSLDWHDPRNAITDKVMQRRAKRLATFGAETVLAGWTVGTEVQAAGQRYENASNTQVLGGYGLVNLYASTQLTKGLSLEARIDNLGDKTYELARNYATAGRNGQVSLRWSL</sequence>
<feature type="region of interest" description="Disordered" evidence="14">
    <location>
        <begin position="205"/>
        <end position="227"/>
    </location>
</feature>
<evidence type="ECO:0000256" key="14">
    <source>
        <dbReference type="SAM" id="MobiDB-lite"/>
    </source>
</evidence>
<evidence type="ECO:0000256" key="10">
    <source>
        <dbReference type="ARBA" id="ARBA00023170"/>
    </source>
</evidence>
<evidence type="ECO:0000259" key="16">
    <source>
        <dbReference type="Pfam" id="PF00593"/>
    </source>
</evidence>
<evidence type="ECO:0000256" key="9">
    <source>
        <dbReference type="ARBA" id="ARBA00023136"/>
    </source>
</evidence>
<dbReference type="PANTHER" id="PTHR30069:SF53">
    <property type="entry name" value="COLICIN I RECEPTOR-RELATED"/>
    <property type="match status" value="1"/>
</dbReference>
<evidence type="ECO:0000256" key="4">
    <source>
        <dbReference type="ARBA" id="ARBA00022452"/>
    </source>
</evidence>
<dbReference type="InterPro" id="IPR037066">
    <property type="entry name" value="Plug_dom_sf"/>
</dbReference>
<feature type="chain" id="PRO_5031553626" evidence="15">
    <location>
        <begin position="28"/>
        <end position="614"/>
    </location>
</feature>
<keyword evidence="5 12" id="KW-0812">Transmembrane</keyword>
<evidence type="ECO:0000256" key="13">
    <source>
        <dbReference type="RuleBase" id="RU003357"/>
    </source>
</evidence>
<dbReference type="InterPro" id="IPR012910">
    <property type="entry name" value="Plug_dom"/>
</dbReference>
<dbReference type="EMBL" id="JABWMJ010000008">
    <property type="protein sequence ID" value="NUZ07387.1"/>
    <property type="molecule type" value="Genomic_DNA"/>
</dbReference>
<keyword evidence="6 15" id="KW-0732">Signal</keyword>
<dbReference type="GO" id="GO:0009279">
    <property type="term" value="C:cell outer membrane"/>
    <property type="evidence" value="ECO:0007669"/>
    <property type="project" value="UniProtKB-SubCell"/>
</dbReference>
<keyword evidence="19" id="KW-1185">Reference proteome</keyword>
<dbReference type="Proteomes" id="UP000529637">
    <property type="component" value="Unassembled WGS sequence"/>
</dbReference>
<comment type="similarity">
    <text evidence="2 12 13">Belongs to the TonB-dependent receptor family.</text>
</comment>
<comment type="subcellular location">
    <subcellularLocation>
        <location evidence="1 12">Cell outer membrane</location>
        <topology evidence="1 12">Multi-pass membrane protein</topology>
    </subcellularLocation>
</comment>
<keyword evidence="9 12" id="KW-0472">Membrane</keyword>
<dbReference type="InterPro" id="IPR036942">
    <property type="entry name" value="Beta-barrel_TonB_sf"/>
</dbReference>
<dbReference type="GO" id="GO:0015889">
    <property type="term" value="P:cobalamin transport"/>
    <property type="evidence" value="ECO:0007669"/>
    <property type="project" value="TreeGrafter"/>
</dbReference>
<keyword evidence="3 12" id="KW-0813">Transport</keyword>
<gene>
    <name evidence="18" type="ORF">HQN59_16610</name>
</gene>
<evidence type="ECO:0000256" key="5">
    <source>
        <dbReference type="ARBA" id="ARBA00022692"/>
    </source>
</evidence>
<dbReference type="SUPFAM" id="SSF56935">
    <property type="entry name" value="Porins"/>
    <property type="match status" value="1"/>
</dbReference>
<organism evidence="18 19">
    <name type="scientific">Piscinibacter koreensis</name>
    <dbReference type="NCBI Taxonomy" id="2742824"/>
    <lineage>
        <taxon>Bacteria</taxon>
        <taxon>Pseudomonadati</taxon>
        <taxon>Pseudomonadota</taxon>
        <taxon>Betaproteobacteria</taxon>
        <taxon>Burkholderiales</taxon>
        <taxon>Sphaerotilaceae</taxon>
        <taxon>Piscinibacter</taxon>
    </lineage>
</organism>
<evidence type="ECO:0000259" key="17">
    <source>
        <dbReference type="Pfam" id="PF07715"/>
    </source>
</evidence>
<dbReference type="InterPro" id="IPR000531">
    <property type="entry name" value="Beta-barrel_TonB"/>
</dbReference>
<dbReference type="PROSITE" id="PS52016">
    <property type="entry name" value="TONB_DEPENDENT_REC_3"/>
    <property type="match status" value="1"/>
</dbReference>
<dbReference type="Gene3D" id="2.40.170.20">
    <property type="entry name" value="TonB-dependent receptor, beta-barrel domain"/>
    <property type="match status" value="1"/>
</dbReference>
<evidence type="ECO:0000256" key="11">
    <source>
        <dbReference type="ARBA" id="ARBA00023237"/>
    </source>
</evidence>